<dbReference type="Proteomes" id="UP000473531">
    <property type="component" value="Unassembled WGS sequence"/>
</dbReference>
<proteinExistence type="predicted"/>
<name>A0A6L7GGW3_9SPHN</name>
<protein>
    <recommendedName>
        <fullName evidence="1">Reverse transcriptase domain-containing protein</fullName>
    </recommendedName>
</protein>
<comment type="caution">
    <text evidence="2">The sequence shown here is derived from an EMBL/GenBank/DDBJ whole genome shotgun (WGS) entry which is preliminary data.</text>
</comment>
<dbReference type="InterPro" id="IPR043502">
    <property type="entry name" value="DNA/RNA_pol_sf"/>
</dbReference>
<dbReference type="EMBL" id="WTYU01000002">
    <property type="protein sequence ID" value="MXP15322.1"/>
    <property type="molecule type" value="Genomic_DNA"/>
</dbReference>
<dbReference type="AlphaFoldDB" id="A0A6L7GGW3"/>
<evidence type="ECO:0000313" key="3">
    <source>
        <dbReference type="Proteomes" id="UP000473531"/>
    </source>
</evidence>
<reference evidence="2 3" key="1">
    <citation type="submission" date="2019-12" db="EMBL/GenBank/DDBJ databases">
        <title>Genomic-based taxomic classification of the family Erythrobacteraceae.</title>
        <authorList>
            <person name="Xu L."/>
        </authorList>
    </citation>
    <scope>NUCLEOTIDE SEQUENCE [LARGE SCALE GENOMIC DNA]</scope>
    <source>
        <strain evidence="2 3">KCTC 52259</strain>
    </source>
</reference>
<feature type="domain" description="Reverse transcriptase" evidence="1">
    <location>
        <begin position="72"/>
        <end position="310"/>
    </location>
</feature>
<dbReference type="RefSeq" id="WP_160601860.1">
    <property type="nucleotide sequence ID" value="NZ_WTYU01000002.1"/>
</dbReference>
<dbReference type="PROSITE" id="PS50878">
    <property type="entry name" value="RT_POL"/>
    <property type="match status" value="1"/>
</dbReference>
<sequence length="403" mass="46429">MRTRASSTAIQKLHDAKHYKNARRARAEHLARLEVQVDALFMAARKRWRTRESQSEVEREVIRQKRLRAVFDKLPEVGRLTRPARARQFLIKKDNNRGTRLITSFYWVDRARQIMLRSALSPFADLHDAQYMLARDANRRGPAAVREALLTALERCDANWEFIHLDVVDFYGSISQGWLERHLGLDPAIIQHQVHLGRMMLDAPREMATVLATQEAIREGGQRGIPQGSALSSLIAEQVMAAVIRSAVVFEELPTFIWSDNVGVLAPRHRVREVVELARTAFADHGAGPFKLTVTTWPVSKPFRFLGVWYIRREDKPDALVPWEVLNAWQASIASRLQLCWGYEIDAIEHAVEKKLARWRWCPDARRTVRAVRRLIASRRSQFSEREPNRMARAEDGVMPLLV</sequence>
<dbReference type="OrthoDB" id="9793236at2"/>
<dbReference type="SUPFAM" id="SSF56672">
    <property type="entry name" value="DNA/RNA polymerases"/>
    <property type="match status" value="1"/>
</dbReference>
<keyword evidence="3" id="KW-1185">Reference proteome</keyword>
<dbReference type="InterPro" id="IPR000477">
    <property type="entry name" value="RT_dom"/>
</dbReference>
<accession>A0A6L7GGW3</accession>
<evidence type="ECO:0000313" key="2">
    <source>
        <dbReference type="EMBL" id="MXP15322.1"/>
    </source>
</evidence>
<gene>
    <name evidence="2" type="ORF">GRI44_11240</name>
</gene>
<organism evidence="2 3">
    <name type="scientific">Allopontixanthobacter confluentis</name>
    <dbReference type="NCBI Taxonomy" id="1849021"/>
    <lineage>
        <taxon>Bacteria</taxon>
        <taxon>Pseudomonadati</taxon>
        <taxon>Pseudomonadota</taxon>
        <taxon>Alphaproteobacteria</taxon>
        <taxon>Sphingomonadales</taxon>
        <taxon>Erythrobacteraceae</taxon>
        <taxon>Allopontixanthobacter</taxon>
    </lineage>
</organism>
<evidence type="ECO:0000259" key="1">
    <source>
        <dbReference type="PROSITE" id="PS50878"/>
    </source>
</evidence>